<sequence>MSVIRPFDPTDVLRFNNINQDPWTATYHNGYYATYALQWPDWCVSVEDAYDPSLKAYMIAKNEPPAPDPQHHGHLTALSITPSHRGLGLARVLMDILERLSAPGEMAGPCDHGHGHDHGNEHVHEHHDHEGDCGHDHSHSHSHEQEEHHHEMIPINAGKDSVDAYFVDLFVRCNNKRATEMYEKMGYSVYRRVVDYYQGMEGVGSNRDELDGFGTSLISPTSIRHDIDADYFSDMRKSMPKDINNRYTRPNGRDILVSPDQVWS</sequence>
<proteinExistence type="predicted"/>
<dbReference type="GeneID" id="30153111"/>
<feature type="region of interest" description="Disordered" evidence="3">
    <location>
        <begin position="107"/>
        <end position="151"/>
    </location>
</feature>
<dbReference type="InterPro" id="IPR000182">
    <property type="entry name" value="GNAT_dom"/>
</dbReference>
<dbReference type="PROSITE" id="PS51186">
    <property type="entry name" value="GNAT"/>
    <property type="match status" value="1"/>
</dbReference>
<dbReference type="RefSeq" id="XP_018997707.1">
    <property type="nucleotide sequence ID" value="XM_019135280.1"/>
</dbReference>
<feature type="domain" description="N-acetyltransferase" evidence="4">
    <location>
        <begin position="2"/>
        <end position="211"/>
    </location>
</feature>
<dbReference type="InterPro" id="IPR016181">
    <property type="entry name" value="Acyl_CoA_acyltransferase"/>
</dbReference>
<feature type="compositionally biased region" description="Basic and acidic residues" evidence="3">
    <location>
        <begin position="111"/>
        <end position="151"/>
    </location>
</feature>
<evidence type="ECO:0000256" key="1">
    <source>
        <dbReference type="ARBA" id="ARBA00022679"/>
    </source>
</evidence>
<evidence type="ECO:0000313" key="6">
    <source>
        <dbReference type="Proteomes" id="UP000094065"/>
    </source>
</evidence>
<evidence type="ECO:0000259" key="4">
    <source>
        <dbReference type="PROSITE" id="PS51186"/>
    </source>
</evidence>
<dbReference type="PANTHER" id="PTHR45910:SF1">
    <property type="entry name" value="N-ALPHA-ACETYLTRANSFERASE 20"/>
    <property type="match status" value="1"/>
</dbReference>
<comment type="caution">
    <text evidence="5">The sequence shown here is derived from an EMBL/GenBank/DDBJ whole genome shotgun (WGS) entry which is preliminary data.</text>
</comment>
<dbReference type="Gene3D" id="3.40.630.30">
    <property type="match status" value="1"/>
</dbReference>
<dbReference type="Pfam" id="PF00583">
    <property type="entry name" value="Acetyltransf_1"/>
    <property type="match status" value="1"/>
</dbReference>
<dbReference type="CDD" id="cd04301">
    <property type="entry name" value="NAT_SF"/>
    <property type="match status" value="1"/>
</dbReference>
<keyword evidence="6" id="KW-1185">Reference proteome</keyword>
<accession>A0A1E3I5D0</accession>
<gene>
    <name evidence="5" type="ORF">L202_01802</name>
</gene>
<evidence type="ECO:0000313" key="5">
    <source>
        <dbReference type="EMBL" id="ODN83707.1"/>
    </source>
</evidence>
<dbReference type="AlphaFoldDB" id="A0A1E3I5D0"/>
<dbReference type="GO" id="GO:0004596">
    <property type="term" value="F:protein-N-terminal amino-acid acetyltransferase activity"/>
    <property type="evidence" value="ECO:0007669"/>
    <property type="project" value="TreeGrafter"/>
</dbReference>
<keyword evidence="2" id="KW-0012">Acyltransferase</keyword>
<dbReference type="InterPro" id="IPR051646">
    <property type="entry name" value="NatB_acetyltransferase_subunit"/>
</dbReference>
<dbReference type="PANTHER" id="PTHR45910">
    <property type="entry name" value="N-ALPHA-ACETYLTRANSFERASE 20"/>
    <property type="match status" value="1"/>
</dbReference>
<name>A0A1E3I5D0_9TREE</name>
<dbReference type="EMBL" id="AWGJ01000002">
    <property type="protein sequence ID" value="ODN83707.1"/>
    <property type="molecule type" value="Genomic_DNA"/>
</dbReference>
<reference evidence="5 6" key="1">
    <citation type="submission" date="2016-06" db="EMBL/GenBank/DDBJ databases">
        <title>Evolution of pathogenesis and genome organization in the Tremellales.</title>
        <authorList>
            <person name="Cuomo C."/>
            <person name="Litvintseva A."/>
            <person name="Heitman J."/>
            <person name="Chen Y."/>
            <person name="Sun S."/>
            <person name="Springer D."/>
            <person name="Dromer F."/>
            <person name="Young S."/>
            <person name="Zeng Q."/>
            <person name="Chapman S."/>
            <person name="Gujja S."/>
            <person name="Saif S."/>
            <person name="Birren B."/>
        </authorList>
    </citation>
    <scope>NUCLEOTIDE SEQUENCE [LARGE SCALE GENOMIC DNA]</scope>
    <source>
        <strain evidence="5 6">CBS 6039</strain>
    </source>
</reference>
<organism evidence="5 6">
    <name type="scientific">Cryptococcus amylolentus CBS 6039</name>
    <dbReference type="NCBI Taxonomy" id="1295533"/>
    <lineage>
        <taxon>Eukaryota</taxon>
        <taxon>Fungi</taxon>
        <taxon>Dikarya</taxon>
        <taxon>Basidiomycota</taxon>
        <taxon>Agaricomycotina</taxon>
        <taxon>Tremellomycetes</taxon>
        <taxon>Tremellales</taxon>
        <taxon>Cryptococcaceae</taxon>
        <taxon>Cryptococcus</taxon>
    </lineage>
</organism>
<dbReference type="GO" id="GO:0031416">
    <property type="term" value="C:NatB complex"/>
    <property type="evidence" value="ECO:0007669"/>
    <property type="project" value="TreeGrafter"/>
</dbReference>
<dbReference type="OrthoDB" id="10264728at2759"/>
<dbReference type="Proteomes" id="UP000094065">
    <property type="component" value="Unassembled WGS sequence"/>
</dbReference>
<protein>
    <recommendedName>
        <fullName evidence="4">N-acetyltransferase domain-containing protein</fullName>
    </recommendedName>
</protein>
<dbReference type="SUPFAM" id="SSF55729">
    <property type="entry name" value="Acyl-CoA N-acyltransferases (Nat)"/>
    <property type="match status" value="1"/>
</dbReference>
<evidence type="ECO:0000256" key="2">
    <source>
        <dbReference type="ARBA" id="ARBA00023315"/>
    </source>
</evidence>
<keyword evidence="1" id="KW-0808">Transferase</keyword>
<evidence type="ECO:0000256" key="3">
    <source>
        <dbReference type="SAM" id="MobiDB-lite"/>
    </source>
</evidence>
<dbReference type="STRING" id="1295533.A0A1E3I5D0"/>